<evidence type="ECO:0000313" key="1">
    <source>
        <dbReference type="EMBL" id="GIG03848.1"/>
    </source>
</evidence>
<comment type="caution">
    <text evidence="1">The sequence shown here is derived from an EMBL/GenBank/DDBJ whole genome shotgun (WGS) entry which is preliminary data.</text>
</comment>
<keyword evidence="2" id="KW-1185">Reference proteome</keyword>
<dbReference type="Proteomes" id="UP000630887">
    <property type="component" value="Unassembled WGS sequence"/>
</dbReference>
<gene>
    <name evidence="1" type="ORF">Cco03nite_05480</name>
</gene>
<dbReference type="RefSeq" id="WP_203688320.1">
    <property type="nucleotide sequence ID" value="NZ_BAAALC010000074.1"/>
</dbReference>
<evidence type="ECO:0000313" key="2">
    <source>
        <dbReference type="Proteomes" id="UP000630887"/>
    </source>
</evidence>
<sequence>MDFLELRAIVPGPRLFFDGVDPTAGRPVRTTVYSGHLCLARRAGFRGAVRLEDLQEFAVFLPDSLPYPQPPSRLSVELSVRRFRSTGNIGAVHVGACDERIEVADDPRGGEHRWLRLAFRTPIYSHDQVEINYRVTAQSD</sequence>
<dbReference type="EMBL" id="BONI01000004">
    <property type="protein sequence ID" value="GIG03848.1"/>
    <property type="molecule type" value="Genomic_DNA"/>
</dbReference>
<dbReference type="AlphaFoldDB" id="A0A8J3KJM7"/>
<protein>
    <submittedName>
        <fullName evidence="1">Uncharacterized protein</fullName>
    </submittedName>
</protein>
<reference evidence="1 2" key="1">
    <citation type="submission" date="2021-01" db="EMBL/GenBank/DDBJ databases">
        <title>Whole genome shotgun sequence of Catellatospora coxensis NBRC 107359.</title>
        <authorList>
            <person name="Komaki H."/>
            <person name="Tamura T."/>
        </authorList>
    </citation>
    <scope>NUCLEOTIDE SEQUENCE [LARGE SCALE GENOMIC DNA]</scope>
    <source>
        <strain evidence="1 2">NBRC 107359</strain>
    </source>
</reference>
<accession>A0A8J3KJM7</accession>
<proteinExistence type="predicted"/>
<organism evidence="1 2">
    <name type="scientific">Catellatospora coxensis</name>
    <dbReference type="NCBI Taxonomy" id="310354"/>
    <lineage>
        <taxon>Bacteria</taxon>
        <taxon>Bacillati</taxon>
        <taxon>Actinomycetota</taxon>
        <taxon>Actinomycetes</taxon>
        <taxon>Micromonosporales</taxon>
        <taxon>Micromonosporaceae</taxon>
        <taxon>Catellatospora</taxon>
    </lineage>
</organism>
<name>A0A8J3KJM7_9ACTN</name>